<gene>
    <name evidence="1" type="ORF">BV22DRAFT_497717</name>
</gene>
<accession>A0ACB8BGC7</accession>
<name>A0ACB8BGC7_9AGAM</name>
<protein>
    <submittedName>
        <fullName evidence="1">Uncharacterized protein</fullName>
    </submittedName>
</protein>
<evidence type="ECO:0000313" key="2">
    <source>
        <dbReference type="Proteomes" id="UP000790709"/>
    </source>
</evidence>
<reference evidence="1" key="1">
    <citation type="journal article" date="2021" name="New Phytol.">
        <title>Evolutionary innovations through gain and loss of genes in the ectomycorrhizal Boletales.</title>
        <authorList>
            <person name="Wu G."/>
            <person name="Miyauchi S."/>
            <person name="Morin E."/>
            <person name="Kuo A."/>
            <person name="Drula E."/>
            <person name="Varga T."/>
            <person name="Kohler A."/>
            <person name="Feng B."/>
            <person name="Cao Y."/>
            <person name="Lipzen A."/>
            <person name="Daum C."/>
            <person name="Hundley H."/>
            <person name="Pangilinan J."/>
            <person name="Johnson J."/>
            <person name="Barry K."/>
            <person name="LaButti K."/>
            <person name="Ng V."/>
            <person name="Ahrendt S."/>
            <person name="Min B."/>
            <person name="Choi I.G."/>
            <person name="Park H."/>
            <person name="Plett J.M."/>
            <person name="Magnuson J."/>
            <person name="Spatafora J.W."/>
            <person name="Nagy L.G."/>
            <person name="Henrissat B."/>
            <person name="Grigoriev I.V."/>
            <person name="Yang Z.L."/>
            <person name="Xu J."/>
            <person name="Martin F.M."/>
        </authorList>
    </citation>
    <scope>NUCLEOTIDE SEQUENCE</scope>
    <source>
        <strain evidence="1">KUC20120723A-06</strain>
    </source>
</reference>
<comment type="caution">
    <text evidence="1">The sequence shown here is derived from an EMBL/GenBank/DDBJ whole genome shotgun (WGS) entry which is preliminary data.</text>
</comment>
<proteinExistence type="predicted"/>
<organism evidence="1 2">
    <name type="scientific">Leucogyrophana mollusca</name>
    <dbReference type="NCBI Taxonomy" id="85980"/>
    <lineage>
        <taxon>Eukaryota</taxon>
        <taxon>Fungi</taxon>
        <taxon>Dikarya</taxon>
        <taxon>Basidiomycota</taxon>
        <taxon>Agaricomycotina</taxon>
        <taxon>Agaricomycetes</taxon>
        <taxon>Agaricomycetidae</taxon>
        <taxon>Boletales</taxon>
        <taxon>Boletales incertae sedis</taxon>
        <taxon>Leucogyrophana</taxon>
    </lineage>
</organism>
<keyword evidence="2" id="KW-1185">Reference proteome</keyword>
<dbReference type="EMBL" id="MU266421">
    <property type="protein sequence ID" value="KAH7924552.1"/>
    <property type="molecule type" value="Genomic_DNA"/>
</dbReference>
<evidence type="ECO:0000313" key="1">
    <source>
        <dbReference type="EMBL" id="KAH7924552.1"/>
    </source>
</evidence>
<dbReference type="Proteomes" id="UP000790709">
    <property type="component" value="Unassembled WGS sequence"/>
</dbReference>
<sequence length="253" mass="28125">METPPSFAYSDSFIQAGPRKKRKGKGKAREAPSPLVLLERTQEEIASGDWFSECQEILQGALRDTSVVSPEVLCLGLGSPASSRDARAQLAFLIRQCASFDIAHATVSVYDPVFTDADQDLFQVFGMKMLADNKNAKHPLGRPTILYMPHCDIGLYENIIRENWTVEQLSGIVFIANRLAEYLENNPASKLEREYPCLMRLAPHLDSRPLPTSGAYPTAFNNVSVQYVKRTILSSLGDAFWEHPPPVELINVG</sequence>